<feature type="region of interest" description="Disordered" evidence="1">
    <location>
        <begin position="28"/>
        <end position="58"/>
    </location>
</feature>
<sequence>MNLEHYHDAIEHVPFDPALEEKILARAAARGPRTRRAVPCRGKASPPPRTPWMEPSVP</sequence>
<dbReference type="AlphaFoldDB" id="A0A2U1CCW8"/>
<proteinExistence type="predicted"/>
<evidence type="ECO:0000256" key="1">
    <source>
        <dbReference type="SAM" id="MobiDB-lite"/>
    </source>
</evidence>
<name>A0A2U1CCW8_9FIRM</name>
<evidence type="ECO:0000313" key="2">
    <source>
        <dbReference type="EMBL" id="PVY58752.1"/>
    </source>
</evidence>
<dbReference type="Proteomes" id="UP000245778">
    <property type="component" value="Unassembled WGS sequence"/>
</dbReference>
<accession>A0A2U1CCW8</accession>
<organism evidence="2 3">
    <name type="scientific">Intestinimonas butyriciproducens</name>
    <dbReference type="NCBI Taxonomy" id="1297617"/>
    <lineage>
        <taxon>Bacteria</taxon>
        <taxon>Bacillati</taxon>
        <taxon>Bacillota</taxon>
        <taxon>Clostridia</taxon>
        <taxon>Eubacteriales</taxon>
        <taxon>Intestinimonas</taxon>
    </lineage>
</organism>
<evidence type="ECO:0000313" key="3">
    <source>
        <dbReference type="Proteomes" id="UP000245778"/>
    </source>
</evidence>
<dbReference type="EMBL" id="QEKK01000003">
    <property type="protein sequence ID" value="PVY58752.1"/>
    <property type="molecule type" value="Genomic_DNA"/>
</dbReference>
<gene>
    <name evidence="2" type="ORF">C7373_10339</name>
</gene>
<comment type="caution">
    <text evidence="2">The sequence shown here is derived from an EMBL/GenBank/DDBJ whole genome shotgun (WGS) entry which is preliminary data.</text>
</comment>
<reference evidence="2 3" key="1">
    <citation type="submission" date="2018-04" db="EMBL/GenBank/DDBJ databases">
        <title>Genomic Encyclopedia of Type Strains, Phase IV (KMG-IV): sequencing the most valuable type-strain genomes for metagenomic binning, comparative biology and taxonomic classification.</title>
        <authorList>
            <person name="Goeker M."/>
        </authorList>
    </citation>
    <scope>NUCLEOTIDE SEQUENCE [LARGE SCALE GENOMIC DNA]</scope>
    <source>
        <strain evidence="2 3">DSM 26588</strain>
    </source>
</reference>
<protein>
    <submittedName>
        <fullName evidence="2">Uncharacterized protein</fullName>
    </submittedName>
</protein>
<dbReference type="RefSeq" id="WP_165366626.1">
    <property type="nucleotide sequence ID" value="NZ_CAMREZ010000001.1"/>
</dbReference>
<dbReference type="GeneID" id="93230792"/>